<protein>
    <submittedName>
        <fullName evidence="1">Uncharacterized protein</fullName>
    </submittedName>
</protein>
<evidence type="ECO:0000313" key="1">
    <source>
        <dbReference type="EMBL" id="EEH05336.1"/>
    </source>
</evidence>
<dbReference type="EMBL" id="GG663371">
    <property type="protein sequence ID" value="EEH05336.1"/>
    <property type="molecule type" value="Genomic_DNA"/>
</dbReference>
<dbReference type="AlphaFoldDB" id="C0NTH5"/>
<evidence type="ECO:0000313" key="2">
    <source>
        <dbReference type="Proteomes" id="UP000001631"/>
    </source>
</evidence>
<accession>C0NTH5</accession>
<dbReference type="InParanoid" id="C0NTH5"/>
<sequence>MTFLDLNYLIRQDEDGGRCVHSESVHGASLLFNERTLFLAGIDQEGFFLPLYALLVSRHTLAPATWEAAKGPSGDDKISRTLVRCQRNCEAEPNPPVADGQQRAIIVFLNSTGQPRKPGQRSTLYSLGARNARQWRDGKHVARGIIIIGGSALTVQGDRGSKTLSKVDIRGLIYEGFIPTSRPVGKINNCLR</sequence>
<reference evidence="1" key="1">
    <citation type="submission" date="2009-02" db="EMBL/GenBank/DDBJ databases">
        <title>The Genome Sequence of Ajellomyces capsulatus strain G186AR.</title>
        <authorList>
            <consortium name="The Broad Institute Genome Sequencing Platform"/>
            <person name="Champion M."/>
            <person name="Cuomo C."/>
            <person name="Ma L.-J."/>
            <person name="Henn M.R."/>
            <person name="Sil A."/>
            <person name="Goldman B."/>
            <person name="Young S.K."/>
            <person name="Kodira C.D."/>
            <person name="Zeng Q."/>
            <person name="Koehrsen M."/>
            <person name="Alvarado L."/>
            <person name="Berlin A."/>
            <person name="Borenstein D."/>
            <person name="Chen Z."/>
            <person name="Engels R."/>
            <person name="Freedman E."/>
            <person name="Gellesch M."/>
            <person name="Goldberg J."/>
            <person name="Griggs A."/>
            <person name="Gujja S."/>
            <person name="Heiman D."/>
            <person name="Hepburn T."/>
            <person name="Howarth C."/>
            <person name="Jen D."/>
            <person name="Larson L."/>
            <person name="Lewis B."/>
            <person name="Mehta T."/>
            <person name="Park D."/>
            <person name="Pearson M."/>
            <person name="Roberts A."/>
            <person name="Saif S."/>
            <person name="Shea T."/>
            <person name="Shenoy N."/>
            <person name="Sisk P."/>
            <person name="Stolte C."/>
            <person name="Sykes S."/>
            <person name="Walk T."/>
            <person name="White J."/>
            <person name="Yandava C."/>
            <person name="Klein B."/>
            <person name="McEwen J.G."/>
            <person name="Puccia R."/>
            <person name="Goldman G.H."/>
            <person name="Felipe M.S."/>
            <person name="Nino-Vega G."/>
            <person name="San-Blas G."/>
            <person name="Taylor J."/>
            <person name="Mendoza L."/>
            <person name="Galagan J."/>
            <person name="Nusbaum C."/>
            <person name="Birren B."/>
        </authorList>
    </citation>
    <scope>NUCLEOTIDE SEQUENCE</scope>
    <source>
        <strain evidence="1">G186AR</strain>
    </source>
</reference>
<dbReference type="Proteomes" id="UP000001631">
    <property type="component" value="Unassembled WGS sequence"/>
</dbReference>
<dbReference type="GeneID" id="69039471"/>
<name>C0NTH5_AJECG</name>
<dbReference type="HOGENOM" id="CLU_1414796_0_0_1"/>
<organism evidence="1 2">
    <name type="scientific">Ajellomyces capsulatus (strain G186AR / H82 / ATCC MYA-2454 / RMSCC 2432)</name>
    <name type="common">Darling's disease fungus</name>
    <name type="synonym">Histoplasma capsulatum</name>
    <dbReference type="NCBI Taxonomy" id="447093"/>
    <lineage>
        <taxon>Eukaryota</taxon>
        <taxon>Fungi</taxon>
        <taxon>Dikarya</taxon>
        <taxon>Ascomycota</taxon>
        <taxon>Pezizomycotina</taxon>
        <taxon>Eurotiomycetes</taxon>
        <taxon>Eurotiomycetidae</taxon>
        <taxon>Onygenales</taxon>
        <taxon>Ajellomycetaceae</taxon>
        <taxon>Histoplasma</taxon>
    </lineage>
</organism>
<dbReference type="RefSeq" id="XP_045285817.1">
    <property type="nucleotide sequence ID" value="XM_045433504.1"/>
</dbReference>
<keyword evidence="2" id="KW-1185">Reference proteome</keyword>
<gene>
    <name evidence="1" type="ORF">HCBG_06455</name>
</gene>
<proteinExistence type="predicted"/>